<sequence>MTEWGQHMLKRTVRRCCQLSAESIVKDLQISCGLKISTTVQRELHGSRAATSKPIMNQASLSIQWTCLGLAVARRTVLSLLHCAKCKV</sequence>
<gene>
    <name evidence="1" type="ORF">SPARVUS_LOCUS11250596</name>
</gene>
<dbReference type="EMBL" id="CATNWA010016318">
    <property type="protein sequence ID" value="CAI9591696.1"/>
    <property type="molecule type" value="Genomic_DNA"/>
</dbReference>
<evidence type="ECO:0000313" key="1">
    <source>
        <dbReference type="EMBL" id="CAI9591696.1"/>
    </source>
</evidence>
<name>A0ABN9F6B6_9NEOB</name>
<protein>
    <recommendedName>
        <fullName evidence="3">Transposase Tc1-like domain-containing protein</fullName>
    </recommendedName>
</protein>
<evidence type="ECO:0000313" key="2">
    <source>
        <dbReference type="Proteomes" id="UP001162483"/>
    </source>
</evidence>
<accession>A0ABN9F6B6</accession>
<evidence type="ECO:0008006" key="3">
    <source>
        <dbReference type="Google" id="ProtNLM"/>
    </source>
</evidence>
<feature type="non-terminal residue" evidence="1">
    <location>
        <position position="88"/>
    </location>
</feature>
<organism evidence="1 2">
    <name type="scientific">Staurois parvus</name>
    <dbReference type="NCBI Taxonomy" id="386267"/>
    <lineage>
        <taxon>Eukaryota</taxon>
        <taxon>Metazoa</taxon>
        <taxon>Chordata</taxon>
        <taxon>Craniata</taxon>
        <taxon>Vertebrata</taxon>
        <taxon>Euteleostomi</taxon>
        <taxon>Amphibia</taxon>
        <taxon>Batrachia</taxon>
        <taxon>Anura</taxon>
        <taxon>Neobatrachia</taxon>
        <taxon>Ranoidea</taxon>
        <taxon>Ranidae</taxon>
        <taxon>Staurois</taxon>
    </lineage>
</organism>
<dbReference type="Proteomes" id="UP001162483">
    <property type="component" value="Unassembled WGS sequence"/>
</dbReference>
<reference evidence="1" key="1">
    <citation type="submission" date="2023-05" db="EMBL/GenBank/DDBJ databases">
        <authorList>
            <person name="Stuckert A."/>
        </authorList>
    </citation>
    <scope>NUCLEOTIDE SEQUENCE</scope>
</reference>
<keyword evidence="2" id="KW-1185">Reference proteome</keyword>
<comment type="caution">
    <text evidence="1">The sequence shown here is derived from an EMBL/GenBank/DDBJ whole genome shotgun (WGS) entry which is preliminary data.</text>
</comment>
<proteinExistence type="predicted"/>